<evidence type="ECO:0000313" key="1">
    <source>
        <dbReference type="EMBL" id="GAG76798.1"/>
    </source>
</evidence>
<dbReference type="AlphaFoldDB" id="X1AXB5"/>
<accession>X1AXB5</accession>
<name>X1AXB5_9ZZZZ</name>
<comment type="caution">
    <text evidence="1">The sequence shown here is derived from an EMBL/GenBank/DDBJ whole genome shotgun (WGS) entry which is preliminary data.</text>
</comment>
<protein>
    <submittedName>
        <fullName evidence="1">Uncharacterized protein</fullName>
    </submittedName>
</protein>
<organism evidence="1">
    <name type="scientific">marine sediment metagenome</name>
    <dbReference type="NCBI Taxonomy" id="412755"/>
    <lineage>
        <taxon>unclassified sequences</taxon>
        <taxon>metagenomes</taxon>
        <taxon>ecological metagenomes</taxon>
    </lineage>
</organism>
<feature type="non-terminal residue" evidence="1">
    <location>
        <position position="1"/>
    </location>
</feature>
<sequence>YKLLLKFIYKNGEIGIGDQVIGAAKLKEIVKDTANIPTPNKFVETFITEITYIGIIRLEGRKRFANTSYLDAIKKIENFDNNAKLLENLK</sequence>
<gene>
    <name evidence="1" type="ORF">S01H4_33065</name>
</gene>
<proteinExistence type="predicted"/>
<reference evidence="1" key="1">
    <citation type="journal article" date="2014" name="Front. Microbiol.">
        <title>High frequency of phylogenetically diverse reductive dehalogenase-homologous genes in deep subseafloor sedimentary metagenomes.</title>
        <authorList>
            <person name="Kawai M."/>
            <person name="Futagami T."/>
            <person name="Toyoda A."/>
            <person name="Takaki Y."/>
            <person name="Nishi S."/>
            <person name="Hori S."/>
            <person name="Arai W."/>
            <person name="Tsubouchi T."/>
            <person name="Morono Y."/>
            <person name="Uchiyama I."/>
            <person name="Ito T."/>
            <person name="Fujiyama A."/>
            <person name="Inagaki F."/>
            <person name="Takami H."/>
        </authorList>
    </citation>
    <scope>NUCLEOTIDE SEQUENCE</scope>
    <source>
        <strain evidence="1">Expedition CK06-06</strain>
    </source>
</reference>
<dbReference type="EMBL" id="BART01017354">
    <property type="protein sequence ID" value="GAG76798.1"/>
    <property type="molecule type" value="Genomic_DNA"/>
</dbReference>